<dbReference type="Gene3D" id="2.60.120.260">
    <property type="entry name" value="Galactose-binding domain-like"/>
    <property type="match status" value="1"/>
</dbReference>
<dbReference type="Pfam" id="PF03629">
    <property type="entry name" value="SASA"/>
    <property type="match status" value="1"/>
</dbReference>
<reference evidence="3 4" key="1">
    <citation type="journal article" date="2016" name="BMC Microbiol.">
        <title>Fucosyllactose and L-fucose utilization of infant Bifidobacterium longum and Bifidobacterium kashiwanohense.</title>
        <authorList>
            <person name="Bunesova V."/>
            <person name="Lacroix C."/>
            <person name="Schwab C."/>
        </authorList>
    </citation>
    <scope>NUCLEOTIDE SEQUENCE [LARGE SCALE GENOMIC DNA]</scope>
    <source>
        <strain evidence="3 4">BSM11-5</strain>
    </source>
</reference>
<feature type="domain" description="Sialate O-acetylesterase" evidence="2">
    <location>
        <begin position="402"/>
        <end position="508"/>
    </location>
</feature>
<evidence type="ECO:0000259" key="2">
    <source>
        <dbReference type="Pfam" id="PF03629"/>
    </source>
</evidence>
<dbReference type="InterPro" id="IPR039329">
    <property type="entry name" value="SIAE"/>
</dbReference>
<dbReference type="InterPro" id="IPR005181">
    <property type="entry name" value="SASA"/>
</dbReference>
<organism evidence="3 4">
    <name type="scientific">Bifidobacterium longum subsp. suis</name>
    <dbReference type="NCBI Taxonomy" id="1695"/>
    <lineage>
        <taxon>Bacteria</taxon>
        <taxon>Bacillati</taxon>
        <taxon>Actinomycetota</taxon>
        <taxon>Actinomycetes</taxon>
        <taxon>Bifidobacteriales</taxon>
        <taxon>Bifidobacteriaceae</taxon>
        <taxon>Bifidobacterium</taxon>
    </lineage>
</organism>
<dbReference type="Gene3D" id="3.40.50.1110">
    <property type="entry name" value="SGNH hydrolase"/>
    <property type="match status" value="2"/>
</dbReference>
<dbReference type="InterPro" id="IPR036514">
    <property type="entry name" value="SGNH_hydro_sf"/>
</dbReference>
<dbReference type="RefSeq" id="WP_071474300.1">
    <property type="nucleotide sequence ID" value="NZ_MOAE01000002.1"/>
</dbReference>
<comment type="caution">
    <text evidence="3">The sequence shown here is derived from an EMBL/GenBank/DDBJ whole genome shotgun (WGS) entry which is preliminary data.</text>
</comment>
<evidence type="ECO:0000313" key="3">
    <source>
        <dbReference type="EMBL" id="OIN65438.1"/>
    </source>
</evidence>
<gene>
    <name evidence="3" type="ORF">BFS26_00705</name>
</gene>
<dbReference type="PANTHER" id="PTHR22901:SF0">
    <property type="entry name" value="SIALATE O-ACETYLESTERASE"/>
    <property type="match status" value="1"/>
</dbReference>
<accession>A0A1S2W5B6</accession>
<dbReference type="PANTHER" id="PTHR22901">
    <property type="entry name" value="SIALATE O-ACETYLESTERASE"/>
    <property type="match status" value="1"/>
</dbReference>
<proteinExistence type="predicted"/>
<dbReference type="InterPro" id="IPR008979">
    <property type="entry name" value="Galactose-bd-like_sf"/>
</dbReference>
<evidence type="ECO:0000313" key="4">
    <source>
        <dbReference type="Proteomes" id="UP000181801"/>
    </source>
</evidence>
<dbReference type="SUPFAM" id="SSF49785">
    <property type="entry name" value="Galactose-binding domain-like"/>
    <property type="match status" value="1"/>
</dbReference>
<dbReference type="Proteomes" id="UP000181801">
    <property type="component" value="Unassembled WGS sequence"/>
</dbReference>
<sequence length="657" mass="73198">MLHLPKLLDNGCVLQSSMPITIWGWAISGEIVSVSVQGQSVSSAVAEDGSWSVSLEALETGGPYVLNISTSSEEQVSRQVYVGEVYLCTGQSNMELPMAWVGKEYAAEFEREPDLLLRQYKVVPCYDFNGPCADHEEAGWTACDEQGLPGFSAVGYFFGRLLRKHLGVPVGLLNVSLGGSPIESWMDKQSLEAFPEVLRTLQPYLGEGVASERSANSIMARDQWYQHLGYAESPKADRPLPLGQWPWARIGKNMDSYGIDEKCWRTIELPNFFAAQGLNGFRGELELRKTVYVPACAAGRPAKLRLGTMTDADHTWINGYLLGGRTNQYEPRDYHIAAGMLREGSNELRIRLVCEHDTGRVTPGKAMTLTIGDDVFDLSGAWRYAVVREVKSDCPSEDFVRWKPTGLYNAMLAPCFFYRVRAALWYQGESNTGDFAPLYRDMLVSMIELWRRQWNQDRLPFLIVQLPNFAIDCIEDGGWSVVREAQWQVAQIVHDAATVVTIDAGDWNDLHPAHKKPIAQRLFQAARQLVYGESVTVRQPVLAEARIVNGAVVLSFSDYPISSCLCDAASHISPSQLNTVDGCEPGEFMFFWADGSQAPAKAAIVDNQVMIRLPGRMPTELRYAWRNNPSTGLLCNENGTMVSPLRVILNTLSRDKQ</sequence>
<keyword evidence="1" id="KW-0378">Hydrolase</keyword>
<dbReference type="SUPFAM" id="SSF52266">
    <property type="entry name" value="SGNH hydrolase"/>
    <property type="match status" value="1"/>
</dbReference>
<evidence type="ECO:0000256" key="1">
    <source>
        <dbReference type="ARBA" id="ARBA00022801"/>
    </source>
</evidence>
<dbReference type="AlphaFoldDB" id="A0A1S2W5B6"/>
<dbReference type="GO" id="GO:0001681">
    <property type="term" value="F:sialate O-acetylesterase activity"/>
    <property type="evidence" value="ECO:0007669"/>
    <property type="project" value="InterPro"/>
</dbReference>
<dbReference type="GO" id="GO:0005975">
    <property type="term" value="P:carbohydrate metabolic process"/>
    <property type="evidence" value="ECO:0007669"/>
    <property type="project" value="TreeGrafter"/>
</dbReference>
<protein>
    <submittedName>
        <fullName evidence="3">9-O-acetylesterase</fullName>
    </submittedName>
</protein>
<dbReference type="EMBL" id="MOAE01000002">
    <property type="protein sequence ID" value="OIN65438.1"/>
    <property type="molecule type" value="Genomic_DNA"/>
</dbReference>
<name>A0A1S2W5B6_BIFLN</name>